<feature type="compositionally biased region" description="Basic residues" evidence="1">
    <location>
        <begin position="335"/>
        <end position="347"/>
    </location>
</feature>
<feature type="region of interest" description="Disordered" evidence="1">
    <location>
        <begin position="331"/>
        <end position="353"/>
    </location>
</feature>
<dbReference type="AlphaFoldDB" id="A0AAN6RXG3"/>
<dbReference type="Proteomes" id="UP001303889">
    <property type="component" value="Unassembled WGS sequence"/>
</dbReference>
<feature type="compositionally biased region" description="Polar residues" evidence="1">
    <location>
        <begin position="210"/>
        <end position="219"/>
    </location>
</feature>
<evidence type="ECO:0000313" key="4">
    <source>
        <dbReference type="Proteomes" id="UP001303889"/>
    </source>
</evidence>
<feature type="domain" description="C2H2-type" evidence="2">
    <location>
        <begin position="252"/>
        <end position="278"/>
    </location>
</feature>
<feature type="region of interest" description="Disordered" evidence="1">
    <location>
        <begin position="210"/>
        <end position="229"/>
    </location>
</feature>
<protein>
    <recommendedName>
        <fullName evidence="2">C2H2-type domain-containing protein</fullName>
    </recommendedName>
</protein>
<gene>
    <name evidence="3" type="ORF">C8A05DRAFT_40742</name>
</gene>
<evidence type="ECO:0000259" key="2">
    <source>
        <dbReference type="SMART" id="SM00355"/>
    </source>
</evidence>
<proteinExistence type="predicted"/>
<comment type="caution">
    <text evidence="3">The sequence shown here is derived from an EMBL/GenBank/DDBJ whole genome shotgun (WGS) entry which is preliminary data.</text>
</comment>
<sequence length="353" mass="38506">MDLHEMPVCNLPLGLGDDAGFDFKSLPSGCPTGSVSGSSYASSSFDPHTPTSGRSPPPFTTSFDFGSSFTLTLDPGPVDLTPPPSSAGSSAAAHSTYFPMTPKTAGSIPDFVYPGFPITPSRAQFDFFRNQLNTSGPQLTTPQPTMDCSFLLNQLSPHQIMSTTPPITTQFDHISEARPASQENKVMTPPTSERKRALMGEARHRTTALQHAQQCSSPNQRPPVKRERKARAVVTEDGGSFAVDSVEPASTFKCPMAGCKVKPYRRNEHMKRHVVSVHGGSLFPCGWCKHMANRRDNWVAHLKLHTLVRAKSGGKPRVDFYPGAVMQYAEEMKKNQSRRRQTGKVKGRQTSAA</sequence>
<dbReference type="InterPro" id="IPR013087">
    <property type="entry name" value="Znf_C2H2_type"/>
</dbReference>
<reference evidence="3" key="1">
    <citation type="journal article" date="2023" name="Mol. Phylogenet. Evol.">
        <title>Genome-scale phylogeny and comparative genomics of the fungal order Sordariales.</title>
        <authorList>
            <person name="Hensen N."/>
            <person name="Bonometti L."/>
            <person name="Westerberg I."/>
            <person name="Brannstrom I.O."/>
            <person name="Guillou S."/>
            <person name="Cros-Aarteil S."/>
            <person name="Calhoun S."/>
            <person name="Haridas S."/>
            <person name="Kuo A."/>
            <person name="Mondo S."/>
            <person name="Pangilinan J."/>
            <person name="Riley R."/>
            <person name="LaButti K."/>
            <person name="Andreopoulos B."/>
            <person name="Lipzen A."/>
            <person name="Chen C."/>
            <person name="Yan M."/>
            <person name="Daum C."/>
            <person name="Ng V."/>
            <person name="Clum A."/>
            <person name="Steindorff A."/>
            <person name="Ohm R.A."/>
            <person name="Martin F."/>
            <person name="Silar P."/>
            <person name="Natvig D.O."/>
            <person name="Lalanne C."/>
            <person name="Gautier V."/>
            <person name="Ament-Velasquez S.L."/>
            <person name="Kruys A."/>
            <person name="Hutchinson M.I."/>
            <person name="Powell A.J."/>
            <person name="Barry K."/>
            <person name="Miller A.N."/>
            <person name="Grigoriev I.V."/>
            <person name="Debuchy R."/>
            <person name="Gladieux P."/>
            <person name="Hiltunen Thoren M."/>
            <person name="Johannesson H."/>
        </authorList>
    </citation>
    <scope>NUCLEOTIDE SEQUENCE</scope>
    <source>
        <strain evidence="3">CBS 103.79</strain>
    </source>
</reference>
<feature type="compositionally biased region" description="Polar residues" evidence="1">
    <location>
        <begin position="45"/>
        <end position="54"/>
    </location>
</feature>
<keyword evidence="4" id="KW-1185">Reference proteome</keyword>
<evidence type="ECO:0000313" key="3">
    <source>
        <dbReference type="EMBL" id="KAK3906470.1"/>
    </source>
</evidence>
<reference evidence="3" key="2">
    <citation type="submission" date="2023-05" db="EMBL/GenBank/DDBJ databases">
        <authorList>
            <consortium name="Lawrence Berkeley National Laboratory"/>
            <person name="Steindorff A."/>
            <person name="Hensen N."/>
            <person name="Bonometti L."/>
            <person name="Westerberg I."/>
            <person name="Brannstrom I.O."/>
            <person name="Guillou S."/>
            <person name="Cros-Aarteil S."/>
            <person name="Calhoun S."/>
            <person name="Haridas S."/>
            <person name="Kuo A."/>
            <person name="Mondo S."/>
            <person name="Pangilinan J."/>
            <person name="Riley R."/>
            <person name="Labutti K."/>
            <person name="Andreopoulos B."/>
            <person name="Lipzen A."/>
            <person name="Chen C."/>
            <person name="Yanf M."/>
            <person name="Daum C."/>
            <person name="Ng V."/>
            <person name="Clum A."/>
            <person name="Ohm R."/>
            <person name="Martin F."/>
            <person name="Silar P."/>
            <person name="Natvig D."/>
            <person name="Lalanne C."/>
            <person name="Gautier V."/>
            <person name="Ament-Velasquez S.L."/>
            <person name="Kruys A."/>
            <person name="Hutchinson M.I."/>
            <person name="Powell A.J."/>
            <person name="Barry K."/>
            <person name="Miller A.N."/>
            <person name="Grigoriev I.V."/>
            <person name="Debuchy R."/>
            <person name="Gladieux P."/>
            <person name="Thoren M.H."/>
            <person name="Johannesson H."/>
        </authorList>
    </citation>
    <scope>NUCLEOTIDE SEQUENCE</scope>
    <source>
        <strain evidence="3">CBS 103.79</strain>
    </source>
</reference>
<accession>A0AAN6RXG3</accession>
<evidence type="ECO:0000256" key="1">
    <source>
        <dbReference type="SAM" id="MobiDB-lite"/>
    </source>
</evidence>
<feature type="domain" description="C2H2-type" evidence="2">
    <location>
        <begin position="283"/>
        <end position="305"/>
    </location>
</feature>
<feature type="region of interest" description="Disordered" evidence="1">
    <location>
        <begin position="37"/>
        <end position="59"/>
    </location>
</feature>
<dbReference type="Gene3D" id="3.30.160.60">
    <property type="entry name" value="Classic Zinc Finger"/>
    <property type="match status" value="1"/>
</dbReference>
<dbReference type="SMART" id="SM00355">
    <property type="entry name" value="ZnF_C2H2"/>
    <property type="match status" value="2"/>
</dbReference>
<organism evidence="3 4">
    <name type="scientific">Staphylotrichum tortipilum</name>
    <dbReference type="NCBI Taxonomy" id="2831512"/>
    <lineage>
        <taxon>Eukaryota</taxon>
        <taxon>Fungi</taxon>
        <taxon>Dikarya</taxon>
        <taxon>Ascomycota</taxon>
        <taxon>Pezizomycotina</taxon>
        <taxon>Sordariomycetes</taxon>
        <taxon>Sordariomycetidae</taxon>
        <taxon>Sordariales</taxon>
        <taxon>Chaetomiaceae</taxon>
        <taxon>Staphylotrichum</taxon>
    </lineage>
</organism>
<name>A0AAN6RXG3_9PEZI</name>
<dbReference type="EMBL" id="MU855326">
    <property type="protein sequence ID" value="KAK3906470.1"/>
    <property type="molecule type" value="Genomic_DNA"/>
</dbReference>